<feature type="transmembrane region" description="Helical" evidence="2">
    <location>
        <begin position="94"/>
        <end position="114"/>
    </location>
</feature>
<protein>
    <submittedName>
        <fullName evidence="4">Anti-sigma factor</fullName>
    </submittedName>
</protein>
<feature type="coiled-coil region" evidence="1">
    <location>
        <begin position="117"/>
        <end position="144"/>
    </location>
</feature>
<keyword evidence="5" id="KW-1185">Reference proteome</keyword>
<accession>A0A9X1JQ09</accession>
<comment type="caution">
    <text evidence="4">The sequence shown here is derived from an EMBL/GenBank/DDBJ whole genome shotgun (WGS) entry which is preliminary data.</text>
</comment>
<dbReference type="RefSeq" id="WP_218545032.1">
    <property type="nucleotide sequence ID" value="NZ_JAGSPD010000003.1"/>
</dbReference>
<evidence type="ECO:0000313" key="5">
    <source>
        <dbReference type="Proteomes" id="UP001138894"/>
    </source>
</evidence>
<organism evidence="4 5">
    <name type="scientific">Winogradskyella luteola</name>
    <dbReference type="NCBI Taxonomy" id="2828330"/>
    <lineage>
        <taxon>Bacteria</taxon>
        <taxon>Pseudomonadati</taxon>
        <taxon>Bacteroidota</taxon>
        <taxon>Flavobacteriia</taxon>
        <taxon>Flavobacteriales</taxon>
        <taxon>Flavobacteriaceae</taxon>
        <taxon>Winogradskyella</taxon>
    </lineage>
</organism>
<evidence type="ECO:0000313" key="4">
    <source>
        <dbReference type="EMBL" id="MBV7268478.1"/>
    </source>
</evidence>
<dbReference type="Proteomes" id="UP001138894">
    <property type="component" value="Unassembled WGS sequence"/>
</dbReference>
<dbReference type="GO" id="GO:0006417">
    <property type="term" value="P:regulation of translation"/>
    <property type="evidence" value="ECO:0007669"/>
    <property type="project" value="TreeGrafter"/>
</dbReference>
<keyword evidence="1" id="KW-0175">Coiled coil</keyword>
<keyword evidence="2" id="KW-0812">Transmembrane</keyword>
<sequence>MMDKKTLLENGLLEQYLLGELNAKECEQVEQLLASDTELKAHFDQLEQDFETLGLENAITPPPSVKSQLLEHIASSSTKATKVVELNQNNNIKFYLGIAASVAALLMIGSFWMYSQLNTVKQQLETVETNNTELNTTIEVLNKELEQTNTFYTAIVNPDTEQYILEGNDLLPEAKVVSYVNHKNKSVVINTERLPKLDDEHDYQMWADVEGEMINMGVIAKDKTLMTMAYIDHAESLNITIEPAGGNDHPTVEKLVTNVYLN</sequence>
<name>A0A9X1JQ09_9FLAO</name>
<dbReference type="PANTHER" id="PTHR37461">
    <property type="entry name" value="ANTI-SIGMA-K FACTOR RSKA"/>
    <property type="match status" value="1"/>
</dbReference>
<feature type="domain" description="Anti-sigma K factor RskA C-terminal" evidence="3">
    <location>
        <begin position="99"/>
        <end position="251"/>
    </location>
</feature>
<dbReference type="PANTHER" id="PTHR37461:SF1">
    <property type="entry name" value="ANTI-SIGMA-K FACTOR RSKA"/>
    <property type="match status" value="1"/>
</dbReference>
<dbReference type="EMBL" id="JAGSPD010000003">
    <property type="protein sequence ID" value="MBV7268478.1"/>
    <property type="molecule type" value="Genomic_DNA"/>
</dbReference>
<dbReference type="InterPro" id="IPR051474">
    <property type="entry name" value="Anti-sigma-K/W_factor"/>
</dbReference>
<dbReference type="GO" id="GO:0016989">
    <property type="term" value="F:sigma factor antagonist activity"/>
    <property type="evidence" value="ECO:0007669"/>
    <property type="project" value="TreeGrafter"/>
</dbReference>
<dbReference type="InterPro" id="IPR018764">
    <property type="entry name" value="RskA_C"/>
</dbReference>
<gene>
    <name evidence="4" type="ORF">KCG49_04625</name>
</gene>
<keyword evidence="2" id="KW-0472">Membrane</keyword>
<evidence type="ECO:0000256" key="2">
    <source>
        <dbReference type="SAM" id="Phobius"/>
    </source>
</evidence>
<evidence type="ECO:0000256" key="1">
    <source>
        <dbReference type="SAM" id="Coils"/>
    </source>
</evidence>
<proteinExistence type="predicted"/>
<dbReference type="Pfam" id="PF10099">
    <property type="entry name" value="RskA_C"/>
    <property type="match status" value="1"/>
</dbReference>
<keyword evidence="2" id="KW-1133">Transmembrane helix</keyword>
<dbReference type="AlphaFoldDB" id="A0A9X1JQ09"/>
<dbReference type="GO" id="GO:0005886">
    <property type="term" value="C:plasma membrane"/>
    <property type="evidence" value="ECO:0007669"/>
    <property type="project" value="InterPro"/>
</dbReference>
<reference evidence="4" key="1">
    <citation type="submission" date="2021-04" db="EMBL/GenBank/DDBJ databases">
        <authorList>
            <person name="Pira H."/>
            <person name="Risdian C."/>
            <person name="Wink J."/>
        </authorList>
    </citation>
    <scope>NUCLEOTIDE SEQUENCE</scope>
    <source>
        <strain evidence="4">WHY3</strain>
    </source>
</reference>
<evidence type="ECO:0000259" key="3">
    <source>
        <dbReference type="Pfam" id="PF10099"/>
    </source>
</evidence>